<sequence>MIPTPRVAPLPPQAEQDTIEPAGVALTPARNRIGQSRLALAIKALLRPIFKFLYYTIHWMQCNKLSTLLASLLLLASIFATTYFASGQLPFSSNSDNLQQSVQHNPAISSDVQAWLLALRAGDLNTMLAVQKSMDTSVRPPDSSLYVLQFSEKFAPVKWTNIAVTSMNKAPDGLIDTFIETDISTASNPNAANKSVVLWHFSTTPSGHIFLLDYVSGRTV</sequence>
<feature type="transmembrane region" description="Helical" evidence="1">
    <location>
        <begin position="65"/>
        <end position="85"/>
    </location>
</feature>
<reference evidence="2 3" key="1">
    <citation type="submission" date="2019-10" db="EMBL/GenBank/DDBJ databases">
        <title>Dictyobacter vulcani sp. nov., within the class Ktedonobacteria, isolated from soil of volcanic Mt. Zao.</title>
        <authorList>
            <person name="Zheng Y."/>
            <person name="Wang C.M."/>
            <person name="Sakai Y."/>
            <person name="Abe K."/>
            <person name="Yokota A."/>
            <person name="Yabe S."/>
        </authorList>
    </citation>
    <scope>NUCLEOTIDE SEQUENCE [LARGE SCALE GENOMIC DNA]</scope>
    <source>
        <strain evidence="2 3">W12</strain>
    </source>
</reference>
<proteinExistence type="predicted"/>
<keyword evidence="1" id="KW-1133">Transmembrane helix</keyword>
<dbReference type="RefSeq" id="WP_151755406.1">
    <property type="nucleotide sequence ID" value="NZ_BKZW01000001.1"/>
</dbReference>
<keyword evidence="1" id="KW-0812">Transmembrane</keyword>
<name>A0A5J4KMB5_9CHLR</name>
<keyword evidence="1" id="KW-0472">Membrane</keyword>
<gene>
    <name evidence="2" type="ORF">KDW_15630</name>
</gene>
<comment type="caution">
    <text evidence="2">The sequence shown here is derived from an EMBL/GenBank/DDBJ whole genome shotgun (WGS) entry which is preliminary data.</text>
</comment>
<organism evidence="2 3">
    <name type="scientific">Dictyobacter vulcani</name>
    <dbReference type="NCBI Taxonomy" id="2607529"/>
    <lineage>
        <taxon>Bacteria</taxon>
        <taxon>Bacillati</taxon>
        <taxon>Chloroflexota</taxon>
        <taxon>Ktedonobacteria</taxon>
        <taxon>Ktedonobacterales</taxon>
        <taxon>Dictyobacteraceae</taxon>
        <taxon>Dictyobacter</taxon>
    </lineage>
</organism>
<dbReference type="Proteomes" id="UP000326912">
    <property type="component" value="Unassembled WGS sequence"/>
</dbReference>
<evidence type="ECO:0000313" key="3">
    <source>
        <dbReference type="Proteomes" id="UP000326912"/>
    </source>
</evidence>
<keyword evidence="3" id="KW-1185">Reference proteome</keyword>
<accession>A0A5J4KMB5</accession>
<evidence type="ECO:0000256" key="1">
    <source>
        <dbReference type="SAM" id="Phobius"/>
    </source>
</evidence>
<dbReference type="AlphaFoldDB" id="A0A5J4KMB5"/>
<evidence type="ECO:0000313" key="2">
    <source>
        <dbReference type="EMBL" id="GER87401.1"/>
    </source>
</evidence>
<dbReference type="EMBL" id="BKZW01000001">
    <property type="protein sequence ID" value="GER87401.1"/>
    <property type="molecule type" value="Genomic_DNA"/>
</dbReference>
<protein>
    <submittedName>
        <fullName evidence="2">Uncharacterized protein</fullName>
    </submittedName>
</protein>